<dbReference type="AlphaFoldDB" id="A0A1J7CIB5"/>
<dbReference type="OrthoDB" id="6307329at2"/>
<evidence type="ECO:0000313" key="2">
    <source>
        <dbReference type="EMBL" id="OIV41316.1"/>
    </source>
</evidence>
<dbReference type="Gene3D" id="3.90.550.10">
    <property type="entry name" value="Spore Coat Polysaccharide Biosynthesis Protein SpsA, Chain A"/>
    <property type="match status" value="1"/>
</dbReference>
<keyword evidence="2" id="KW-0808">Transferase</keyword>
<name>A0A1J7CIB5_FLAJO</name>
<accession>A0A1J7CIB5</accession>
<protein>
    <submittedName>
        <fullName evidence="2">Glycosyl transferase</fullName>
    </submittedName>
</protein>
<dbReference type="PANTHER" id="PTHR22916">
    <property type="entry name" value="GLYCOSYLTRANSFERASE"/>
    <property type="match status" value="1"/>
</dbReference>
<reference evidence="2 3" key="1">
    <citation type="submission" date="2016-10" db="EMBL/GenBank/DDBJ databases">
        <title>Draft Genome Sequence of Rhizobacteria Flavobacterium johnsoniae CI04.</title>
        <authorList>
            <person name="Bravo J.I."/>
            <person name="Lozano G.L."/>
            <person name="Handelsman J."/>
        </authorList>
    </citation>
    <scope>NUCLEOTIDE SEQUENCE [LARGE SCALE GENOMIC DNA]</scope>
    <source>
        <strain evidence="2 3">CI04</strain>
    </source>
</reference>
<comment type="caution">
    <text evidence="2">The sequence shown here is derived from an EMBL/GenBank/DDBJ whole genome shotgun (WGS) entry which is preliminary data.</text>
</comment>
<dbReference type="Pfam" id="PF00535">
    <property type="entry name" value="Glycos_transf_2"/>
    <property type="match status" value="1"/>
</dbReference>
<gene>
    <name evidence="2" type="ORF">BKM63_12265</name>
</gene>
<dbReference type="Proteomes" id="UP000182826">
    <property type="component" value="Unassembled WGS sequence"/>
</dbReference>
<feature type="domain" description="Glycosyltransferase 2-like" evidence="1">
    <location>
        <begin position="5"/>
        <end position="168"/>
    </location>
</feature>
<evidence type="ECO:0000259" key="1">
    <source>
        <dbReference type="Pfam" id="PF00535"/>
    </source>
</evidence>
<dbReference type="SUPFAM" id="SSF53448">
    <property type="entry name" value="Nucleotide-diphospho-sugar transferases"/>
    <property type="match status" value="1"/>
</dbReference>
<sequence>MAFFSIIIPLYNKENFIENTIQSVLSQTFQDFEIIIVNDGSTDKSEEKVLQFKDDRIRYFSKKNEGVSQTRNFGLTESNADFVAFLDADDYWYPHFLETMHHYCTFFPKQKVFACAIEIETSKKTFPAQYSIRKTGDFEFVNYFRASNKESVILTSAAVFRKSIFKKTGIFDPEIKSGQDTDLWIRIGIIYPILFIWKILVRYIHDENSLSKNASLMHSKMDFSKFEELEKTNPDLKYFLDLNRFSLAVKSKLTHNENQFNYYYNGINLKKLSFKKRFLLSLPSSLLQILIGLKLKLAEIGLGSSVFK</sequence>
<dbReference type="EMBL" id="MLFK01000007">
    <property type="protein sequence ID" value="OIV41316.1"/>
    <property type="molecule type" value="Genomic_DNA"/>
</dbReference>
<organism evidence="2 3">
    <name type="scientific">Flavobacterium johnsoniae</name>
    <name type="common">Cytophaga johnsonae</name>
    <dbReference type="NCBI Taxonomy" id="986"/>
    <lineage>
        <taxon>Bacteria</taxon>
        <taxon>Pseudomonadati</taxon>
        <taxon>Bacteroidota</taxon>
        <taxon>Flavobacteriia</taxon>
        <taxon>Flavobacteriales</taxon>
        <taxon>Flavobacteriaceae</taxon>
        <taxon>Flavobacterium</taxon>
    </lineage>
</organism>
<dbReference type="CDD" id="cd00761">
    <property type="entry name" value="Glyco_tranf_GTA_type"/>
    <property type="match status" value="1"/>
</dbReference>
<dbReference type="InterPro" id="IPR001173">
    <property type="entry name" value="Glyco_trans_2-like"/>
</dbReference>
<dbReference type="InterPro" id="IPR029044">
    <property type="entry name" value="Nucleotide-diphossugar_trans"/>
</dbReference>
<evidence type="ECO:0000313" key="3">
    <source>
        <dbReference type="Proteomes" id="UP000182826"/>
    </source>
</evidence>
<dbReference type="RefSeq" id="WP_071636875.1">
    <property type="nucleotide sequence ID" value="NZ_MLFK01000007.1"/>
</dbReference>
<dbReference type="PANTHER" id="PTHR22916:SF3">
    <property type="entry name" value="UDP-GLCNAC:BETAGAL BETA-1,3-N-ACETYLGLUCOSAMINYLTRANSFERASE-LIKE PROTEIN 1"/>
    <property type="match status" value="1"/>
</dbReference>
<dbReference type="GO" id="GO:0016758">
    <property type="term" value="F:hexosyltransferase activity"/>
    <property type="evidence" value="ECO:0007669"/>
    <property type="project" value="UniProtKB-ARBA"/>
</dbReference>
<keyword evidence="3" id="KW-1185">Reference proteome</keyword>
<proteinExistence type="predicted"/>